<organism evidence="1 2">
    <name type="scientific">Nonomuraea mangrovi</name>
    <dbReference type="NCBI Taxonomy" id="2316207"/>
    <lineage>
        <taxon>Bacteria</taxon>
        <taxon>Bacillati</taxon>
        <taxon>Actinomycetota</taxon>
        <taxon>Actinomycetes</taxon>
        <taxon>Streptosporangiales</taxon>
        <taxon>Streptosporangiaceae</taxon>
        <taxon>Nonomuraea</taxon>
    </lineage>
</organism>
<dbReference type="EMBL" id="JBHUFV010000036">
    <property type="protein sequence ID" value="MFD1934894.1"/>
    <property type="molecule type" value="Genomic_DNA"/>
</dbReference>
<evidence type="ECO:0000313" key="2">
    <source>
        <dbReference type="Proteomes" id="UP001597368"/>
    </source>
</evidence>
<comment type="caution">
    <text evidence="1">The sequence shown here is derived from an EMBL/GenBank/DDBJ whole genome shotgun (WGS) entry which is preliminary data.</text>
</comment>
<accession>A0ABW4T0Z6</accession>
<gene>
    <name evidence="1" type="ORF">ACFSKW_25810</name>
</gene>
<keyword evidence="2" id="KW-1185">Reference proteome</keyword>
<protein>
    <recommendedName>
        <fullName evidence="3">DUF1877 family protein</fullName>
    </recommendedName>
</protein>
<reference evidence="2" key="1">
    <citation type="journal article" date="2019" name="Int. J. Syst. Evol. Microbiol.">
        <title>The Global Catalogue of Microorganisms (GCM) 10K type strain sequencing project: providing services to taxonomists for standard genome sequencing and annotation.</title>
        <authorList>
            <consortium name="The Broad Institute Genomics Platform"/>
            <consortium name="The Broad Institute Genome Sequencing Center for Infectious Disease"/>
            <person name="Wu L."/>
            <person name="Ma J."/>
        </authorList>
    </citation>
    <scope>NUCLEOTIDE SEQUENCE [LARGE SCALE GENOMIC DNA]</scope>
    <source>
        <strain evidence="2">ICMP 6774ER</strain>
    </source>
</reference>
<evidence type="ECO:0008006" key="3">
    <source>
        <dbReference type="Google" id="ProtNLM"/>
    </source>
</evidence>
<name>A0ABW4T0Z6_9ACTN</name>
<proteinExistence type="predicted"/>
<evidence type="ECO:0000313" key="1">
    <source>
        <dbReference type="EMBL" id="MFD1934894.1"/>
    </source>
</evidence>
<dbReference type="RefSeq" id="WP_379575000.1">
    <property type="nucleotide sequence ID" value="NZ_JBHUFV010000036.1"/>
</dbReference>
<dbReference type="Proteomes" id="UP001597368">
    <property type="component" value="Unassembled WGS sequence"/>
</dbReference>
<sequence>MYDYYRAADRQAAVVDPDSGRAGRKHPAFDAVEAKWIDPGIVLGQLVALVRDVPYSLDLVQTTSLYPPPEGGPKTLEEWEALPEDSPYQEGPCIDELPAHVRDTLAGIPDSRVADLAERWGRIEEFIAPPDTGYLTTLITELRDLAQRAQEENQMIYCWMCA</sequence>